<feature type="compositionally biased region" description="Polar residues" evidence="1">
    <location>
        <begin position="108"/>
        <end position="129"/>
    </location>
</feature>
<dbReference type="VEuPathDB" id="TriTrypDB:TcCL_NonESM01001"/>
<dbReference type="PROSITE" id="PS51411">
    <property type="entry name" value="PSP1_C"/>
    <property type="match status" value="1"/>
</dbReference>
<dbReference type="VEuPathDB" id="TriTrypDB:C3747_12g437"/>
<dbReference type="VEuPathDB" id="TriTrypDB:TcCLB.511717.130"/>
<reference evidence="3 4" key="1">
    <citation type="journal article" date="2018" name="Microb. Genom.">
        <title>Expanding an expanded genome: long-read sequencing of Trypanosoma cruzi.</title>
        <authorList>
            <person name="Berna L."/>
            <person name="Rodriguez M."/>
            <person name="Chiribao M.L."/>
            <person name="Parodi-Talice A."/>
            <person name="Pita S."/>
            <person name="Rijo G."/>
            <person name="Alvarez-Valin F."/>
            <person name="Robello C."/>
        </authorList>
    </citation>
    <scope>NUCLEOTIDE SEQUENCE [LARGE SCALE GENOMIC DNA]</scope>
    <source>
        <strain evidence="3 4">Dm28c</strain>
    </source>
</reference>
<accession>A0A2V2VLJ3</accession>
<dbReference type="VEuPathDB" id="TriTrypDB:TcG_00202"/>
<feature type="region of interest" description="Disordered" evidence="1">
    <location>
        <begin position="1"/>
        <end position="32"/>
    </location>
</feature>
<feature type="region of interest" description="Disordered" evidence="1">
    <location>
        <begin position="106"/>
        <end position="144"/>
    </location>
</feature>
<organism evidence="3 4">
    <name type="scientific">Trypanosoma cruzi</name>
    <dbReference type="NCBI Taxonomy" id="5693"/>
    <lineage>
        <taxon>Eukaryota</taxon>
        <taxon>Discoba</taxon>
        <taxon>Euglenozoa</taxon>
        <taxon>Kinetoplastea</taxon>
        <taxon>Metakinetoplastina</taxon>
        <taxon>Trypanosomatida</taxon>
        <taxon>Trypanosomatidae</taxon>
        <taxon>Trypanosoma</taxon>
        <taxon>Schizotrypanum</taxon>
    </lineage>
</organism>
<dbReference type="EMBL" id="PRFA01000017">
    <property type="protein sequence ID" value="PWU97024.1"/>
    <property type="molecule type" value="Genomic_DNA"/>
</dbReference>
<dbReference type="VEuPathDB" id="TriTrypDB:TcBrA4_0103750"/>
<evidence type="ECO:0000256" key="1">
    <source>
        <dbReference type="SAM" id="MobiDB-lite"/>
    </source>
</evidence>
<evidence type="ECO:0000259" key="2">
    <source>
        <dbReference type="PROSITE" id="PS51411"/>
    </source>
</evidence>
<gene>
    <name evidence="3" type="ORF">C4B63_17g268</name>
</gene>
<comment type="caution">
    <text evidence="3">The sequence shown here is derived from an EMBL/GenBank/DDBJ whole genome shotgun (WGS) entry which is preliminary data.</text>
</comment>
<dbReference type="Proteomes" id="UP000246121">
    <property type="component" value="Unassembled WGS sequence"/>
</dbReference>
<dbReference type="VEuPathDB" id="TriTrypDB:Tc_MARK_2895"/>
<dbReference type="Pfam" id="PF04468">
    <property type="entry name" value="PSP1"/>
    <property type="match status" value="1"/>
</dbReference>
<protein>
    <recommendedName>
        <fullName evidence="2">PSP1 C-terminal domain-containing protein</fullName>
    </recommendedName>
</protein>
<name>A0A2V2VLJ3_TRYCR</name>
<dbReference type="VEuPathDB" id="TriTrypDB:TCSYLVIO_004149"/>
<dbReference type="VEuPathDB" id="TriTrypDB:TcYC6_0052680"/>
<dbReference type="VEuPathDB" id="TriTrypDB:C4B63_17g268"/>
<sequence length="362" mass="40793">MESTSFQDVTNAASGKRRVLPQSESHKSKESSVVTGAAIEELSRKVDALSHKVDNIYDLLSALVPQQGRLSLLRLRTESPEAVHLDLHNKERNVTALFNNALRERQSHLPQSDASRDAQQPDATTSEMPNSEVPGTLEANITDHKKSPSLGVTVSAGGGVADQHSWPKYNCFILLVEFKCQRVKRCESNFFIVPGQYAIVQGDRGYDCGVVNQCSEWNAEKGCFVREESLDGTMVNVARMKSDMSRVLRVASEEEVERLFGEIARNENLALRTCREIVARLGLEMDVVDCEYQFDQQKISFYYESSRSIDFRHLNSELYRIFGVRIWLQNVNNAVKNVVPAGAMSKEDKAQYRKSGLRTRLR</sequence>
<dbReference type="PANTHER" id="PTHR43830">
    <property type="entry name" value="PROTEIN PSP1"/>
    <property type="match status" value="1"/>
</dbReference>
<feature type="domain" description="PSP1 C-terminal" evidence="2">
    <location>
        <begin position="245"/>
        <end position="331"/>
    </location>
</feature>
<dbReference type="AlphaFoldDB" id="A0A2V2VLJ3"/>
<dbReference type="PANTHER" id="PTHR43830:SF15">
    <property type="entry name" value="PSP1 C-TERMINAL DOMAIN-CONTAINING PROTEIN"/>
    <property type="match status" value="1"/>
</dbReference>
<dbReference type="InterPro" id="IPR007557">
    <property type="entry name" value="PSP1_C"/>
</dbReference>
<dbReference type="VEuPathDB" id="TriTrypDB:TCDM_05057"/>
<dbReference type="VEuPathDB" id="TriTrypDB:BCY84_18340"/>
<dbReference type="GO" id="GO:0005737">
    <property type="term" value="C:cytoplasm"/>
    <property type="evidence" value="ECO:0007669"/>
    <property type="project" value="TreeGrafter"/>
</dbReference>
<dbReference type="VEuPathDB" id="TriTrypDB:TcCLB.506223.40"/>
<evidence type="ECO:0000313" key="3">
    <source>
        <dbReference type="EMBL" id="PWU97024.1"/>
    </source>
</evidence>
<evidence type="ECO:0000313" key="4">
    <source>
        <dbReference type="Proteomes" id="UP000246121"/>
    </source>
</evidence>
<dbReference type="VEuPathDB" id="TriTrypDB:ECC02_003693"/>
<feature type="compositionally biased region" description="Polar residues" evidence="1">
    <location>
        <begin position="1"/>
        <end position="13"/>
    </location>
</feature>
<dbReference type="InterPro" id="IPR047767">
    <property type="entry name" value="PSP1-like"/>
</dbReference>
<proteinExistence type="predicted"/>